<dbReference type="Proteomes" id="UP000076502">
    <property type="component" value="Unassembled WGS sequence"/>
</dbReference>
<sequence length="57" mass="6508">MIVEEFRRTKGRSIFRLGPLITEQEIHDQLKQGTERIVDGGECLLGVNSIDRGSRRP</sequence>
<evidence type="ECO:0000313" key="2">
    <source>
        <dbReference type="Proteomes" id="UP000076502"/>
    </source>
</evidence>
<organism evidence="1 2">
    <name type="scientific">Dufourea novaeangliae</name>
    <name type="common">Sweat bee</name>
    <dbReference type="NCBI Taxonomy" id="178035"/>
    <lineage>
        <taxon>Eukaryota</taxon>
        <taxon>Metazoa</taxon>
        <taxon>Ecdysozoa</taxon>
        <taxon>Arthropoda</taxon>
        <taxon>Hexapoda</taxon>
        <taxon>Insecta</taxon>
        <taxon>Pterygota</taxon>
        <taxon>Neoptera</taxon>
        <taxon>Endopterygota</taxon>
        <taxon>Hymenoptera</taxon>
        <taxon>Apocrita</taxon>
        <taxon>Aculeata</taxon>
        <taxon>Apoidea</taxon>
        <taxon>Anthophila</taxon>
        <taxon>Halictidae</taxon>
        <taxon>Rophitinae</taxon>
        <taxon>Dufourea</taxon>
    </lineage>
</organism>
<accession>A0A154PCV5</accession>
<proteinExistence type="predicted"/>
<keyword evidence="2" id="KW-1185">Reference proteome</keyword>
<gene>
    <name evidence="1" type="ORF">WN55_00784</name>
</gene>
<dbReference type="AlphaFoldDB" id="A0A154PCV5"/>
<evidence type="ECO:0000313" key="1">
    <source>
        <dbReference type="EMBL" id="KZC09651.1"/>
    </source>
</evidence>
<reference evidence="1 2" key="1">
    <citation type="submission" date="2015-07" db="EMBL/GenBank/DDBJ databases">
        <title>The genome of Dufourea novaeangliae.</title>
        <authorList>
            <person name="Pan H."/>
            <person name="Kapheim K."/>
        </authorList>
    </citation>
    <scope>NUCLEOTIDE SEQUENCE [LARGE SCALE GENOMIC DNA]</scope>
    <source>
        <strain evidence="1">0120121106</strain>
        <tissue evidence="1">Whole body</tissue>
    </source>
</reference>
<name>A0A154PCV5_DUFNO</name>
<dbReference type="EMBL" id="KQ434874">
    <property type="protein sequence ID" value="KZC09651.1"/>
    <property type="molecule type" value="Genomic_DNA"/>
</dbReference>
<protein>
    <submittedName>
        <fullName evidence="1">Uncharacterized protein</fullName>
    </submittedName>
</protein>